<dbReference type="KEGG" id="smo:SELMODRAFT_99021"/>
<dbReference type="AlphaFoldDB" id="D8RQF8"/>
<dbReference type="InterPro" id="IPR044182">
    <property type="entry name" value="CITRX"/>
</dbReference>
<dbReference type="SUPFAM" id="SSF52833">
    <property type="entry name" value="Thioredoxin-like"/>
    <property type="match status" value="1"/>
</dbReference>
<dbReference type="KEGG" id="smo:SELMODRAFT_182565"/>
<keyword evidence="5" id="KW-0809">Transit peptide</keyword>
<organism evidence="14">
    <name type="scientific">Selaginella moellendorffii</name>
    <name type="common">Spikemoss</name>
    <dbReference type="NCBI Taxonomy" id="88036"/>
    <lineage>
        <taxon>Eukaryota</taxon>
        <taxon>Viridiplantae</taxon>
        <taxon>Streptophyta</taxon>
        <taxon>Embryophyta</taxon>
        <taxon>Tracheophyta</taxon>
        <taxon>Lycopodiopsida</taxon>
        <taxon>Selaginellales</taxon>
        <taxon>Selaginellaceae</taxon>
        <taxon>Selaginella</taxon>
    </lineage>
</organism>
<proteinExistence type="inferred from homology"/>
<dbReference type="PROSITE" id="PS51352">
    <property type="entry name" value="THIOREDOXIN_2"/>
    <property type="match status" value="1"/>
</dbReference>
<dbReference type="Gene3D" id="3.40.30.10">
    <property type="entry name" value="Glutaredoxin"/>
    <property type="match status" value="1"/>
</dbReference>
<dbReference type="CDD" id="cd02947">
    <property type="entry name" value="TRX_family"/>
    <property type="match status" value="1"/>
</dbReference>
<gene>
    <name evidence="12" type="ORF">SELMODRAFT_182565</name>
    <name evidence="13" type="ORF">SELMODRAFT_99021</name>
</gene>
<protein>
    <recommendedName>
        <fullName evidence="11">Thioredoxin domain-containing protein</fullName>
    </recommendedName>
</protein>
<evidence type="ECO:0000256" key="6">
    <source>
        <dbReference type="ARBA" id="ARBA00022982"/>
    </source>
</evidence>
<keyword evidence="7" id="KW-0560">Oxidoreductase</keyword>
<dbReference type="FunFam" id="3.40.30.10:FF:000149">
    <property type="entry name" value="Thioredoxin-like protein CITRX, chloroplastic"/>
    <property type="match status" value="1"/>
</dbReference>
<evidence type="ECO:0000256" key="9">
    <source>
        <dbReference type="ARBA" id="ARBA00023284"/>
    </source>
</evidence>
<dbReference type="GO" id="GO:0009507">
    <property type="term" value="C:chloroplast"/>
    <property type="evidence" value="ECO:0007669"/>
    <property type="project" value="UniProtKB-SubCell"/>
</dbReference>
<evidence type="ECO:0000256" key="5">
    <source>
        <dbReference type="ARBA" id="ARBA00022946"/>
    </source>
</evidence>
<dbReference type="HOGENOM" id="CLU_090389_2_2_1"/>
<comment type="similarity">
    <text evidence="10">Belongs to the thioredoxin family. Plant CITRX-type subfamily.</text>
</comment>
<feature type="domain" description="Thioredoxin" evidence="11">
    <location>
        <begin position="15"/>
        <end position="129"/>
    </location>
</feature>
<evidence type="ECO:0000256" key="4">
    <source>
        <dbReference type="ARBA" id="ARBA00022640"/>
    </source>
</evidence>
<dbReference type="FunCoup" id="D8RQF8">
    <property type="interactions" value="687"/>
</dbReference>
<keyword evidence="3" id="KW-0150">Chloroplast</keyword>
<evidence type="ECO:0000256" key="10">
    <source>
        <dbReference type="ARBA" id="ARBA00024039"/>
    </source>
</evidence>
<keyword evidence="9" id="KW-0676">Redox-active center</keyword>
<dbReference type="OrthoDB" id="2121326at2759"/>
<reference evidence="13 14" key="1">
    <citation type="journal article" date="2011" name="Science">
        <title>The Selaginella genome identifies genetic changes associated with the evolution of vascular plants.</title>
        <authorList>
            <person name="Banks J.A."/>
            <person name="Nishiyama T."/>
            <person name="Hasebe M."/>
            <person name="Bowman J.L."/>
            <person name="Gribskov M."/>
            <person name="dePamphilis C."/>
            <person name="Albert V.A."/>
            <person name="Aono N."/>
            <person name="Aoyama T."/>
            <person name="Ambrose B.A."/>
            <person name="Ashton N.W."/>
            <person name="Axtell M.J."/>
            <person name="Barker E."/>
            <person name="Barker M.S."/>
            <person name="Bennetzen J.L."/>
            <person name="Bonawitz N.D."/>
            <person name="Chapple C."/>
            <person name="Cheng C."/>
            <person name="Correa L.G."/>
            <person name="Dacre M."/>
            <person name="DeBarry J."/>
            <person name="Dreyer I."/>
            <person name="Elias M."/>
            <person name="Engstrom E.M."/>
            <person name="Estelle M."/>
            <person name="Feng L."/>
            <person name="Finet C."/>
            <person name="Floyd S.K."/>
            <person name="Frommer W.B."/>
            <person name="Fujita T."/>
            <person name="Gramzow L."/>
            <person name="Gutensohn M."/>
            <person name="Harholt J."/>
            <person name="Hattori M."/>
            <person name="Heyl A."/>
            <person name="Hirai T."/>
            <person name="Hiwatashi Y."/>
            <person name="Ishikawa M."/>
            <person name="Iwata M."/>
            <person name="Karol K.G."/>
            <person name="Koehler B."/>
            <person name="Kolukisaoglu U."/>
            <person name="Kubo M."/>
            <person name="Kurata T."/>
            <person name="Lalonde S."/>
            <person name="Li K."/>
            <person name="Li Y."/>
            <person name="Litt A."/>
            <person name="Lyons E."/>
            <person name="Manning G."/>
            <person name="Maruyama T."/>
            <person name="Michael T.P."/>
            <person name="Mikami K."/>
            <person name="Miyazaki S."/>
            <person name="Morinaga S."/>
            <person name="Murata T."/>
            <person name="Mueller-Roeber B."/>
            <person name="Nelson D.R."/>
            <person name="Obara M."/>
            <person name="Oguri Y."/>
            <person name="Olmstead R.G."/>
            <person name="Onodera N."/>
            <person name="Petersen B.L."/>
            <person name="Pils B."/>
            <person name="Prigge M."/>
            <person name="Rensing S.A."/>
            <person name="Riano-Pachon D.M."/>
            <person name="Roberts A.W."/>
            <person name="Sato Y."/>
            <person name="Scheller H.V."/>
            <person name="Schulz B."/>
            <person name="Schulz C."/>
            <person name="Shakirov E.V."/>
            <person name="Shibagaki N."/>
            <person name="Shinohara N."/>
            <person name="Shippen D.E."/>
            <person name="Soerensen I."/>
            <person name="Sotooka R."/>
            <person name="Sugimoto N."/>
            <person name="Sugita M."/>
            <person name="Sumikawa N."/>
            <person name="Tanurdzic M."/>
            <person name="Theissen G."/>
            <person name="Ulvskov P."/>
            <person name="Wakazuki S."/>
            <person name="Weng J.K."/>
            <person name="Willats W.W."/>
            <person name="Wipf D."/>
            <person name="Wolf P.G."/>
            <person name="Yang L."/>
            <person name="Zimmer A.D."/>
            <person name="Zhu Q."/>
            <person name="Mitros T."/>
            <person name="Hellsten U."/>
            <person name="Loque D."/>
            <person name="Otillar R."/>
            <person name="Salamov A."/>
            <person name="Schmutz J."/>
            <person name="Shapiro H."/>
            <person name="Lindquist E."/>
            <person name="Lucas S."/>
            <person name="Rokhsar D."/>
            <person name="Grigoriev I.V."/>
        </authorList>
    </citation>
    <scope>NUCLEOTIDE SEQUENCE [LARGE SCALE GENOMIC DNA]</scope>
</reference>
<dbReference type="GO" id="GO:0045454">
    <property type="term" value="P:cell redox homeostasis"/>
    <property type="evidence" value="ECO:0007669"/>
    <property type="project" value="InterPro"/>
</dbReference>
<dbReference type="PANTHER" id="PTHR47834:SF2">
    <property type="entry name" value="THIOREDOXIN-LIKE PROTEIN CITRX, CHLOROPLASTIC"/>
    <property type="match status" value="1"/>
</dbReference>
<evidence type="ECO:0000256" key="3">
    <source>
        <dbReference type="ARBA" id="ARBA00022528"/>
    </source>
</evidence>
<dbReference type="InterPro" id="IPR036249">
    <property type="entry name" value="Thioredoxin-like_sf"/>
</dbReference>
<dbReference type="STRING" id="88036.D8RQF8"/>
<dbReference type="EMBL" id="GL377586">
    <property type="protein sequence ID" value="EFJ25646.1"/>
    <property type="molecule type" value="Genomic_DNA"/>
</dbReference>
<evidence type="ECO:0000313" key="14">
    <source>
        <dbReference type="Proteomes" id="UP000001514"/>
    </source>
</evidence>
<evidence type="ECO:0000256" key="2">
    <source>
        <dbReference type="ARBA" id="ARBA00022448"/>
    </source>
</evidence>
<evidence type="ECO:0000256" key="7">
    <source>
        <dbReference type="ARBA" id="ARBA00023002"/>
    </source>
</evidence>
<dbReference type="Gramene" id="EFJ25646">
    <property type="protein sequence ID" value="EFJ25646"/>
    <property type="gene ID" value="SELMODRAFT_99021"/>
</dbReference>
<evidence type="ECO:0000313" key="12">
    <source>
        <dbReference type="EMBL" id="EFJ12301.1"/>
    </source>
</evidence>
<accession>D8RQF8</accession>
<name>D8RQF8_SELML</name>
<dbReference type="Proteomes" id="UP000001514">
    <property type="component" value="Unassembled WGS sequence"/>
</dbReference>
<dbReference type="InterPro" id="IPR013766">
    <property type="entry name" value="Thioredoxin_domain"/>
</dbReference>
<evidence type="ECO:0000259" key="11">
    <source>
        <dbReference type="PROSITE" id="PS51352"/>
    </source>
</evidence>
<evidence type="ECO:0000313" key="13">
    <source>
        <dbReference type="EMBL" id="EFJ25646.1"/>
    </source>
</evidence>
<keyword evidence="2" id="KW-0813">Transport</keyword>
<keyword evidence="4" id="KW-0934">Plastid</keyword>
<dbReference type="GO" id="GO:0015035">
    <property type="term" value="F:protein-disulfide reductase activity"/>
    <property type="evidence" value="ECO:0007669"/>
    <property type="project" value="InterPro"/>
</dbReference>
<keyword evidence="14" id="KW-1185">Reference proteome</keyword>
<evidence type="ECO:0000256" key="1">
    <source>
        <dbReference type="ARBA" id="ARBA00004229"/>
    </source>
</evidence>
<keyword evidence="8" id="KW-1015">Disulfide bond</keyword>
<comment type="subcellular location">
    <subcellularLocation>
        <location evidence="1">Plastid</location>
        <location evidence="1">Chloroplast</location>
    </subcellularLocation>
</comment>
<dbReference type="OMA" id="CIPMAQA"/>
<dbReference type="Pfam" id="PF00085">
    <property type="entry name" value="Thioredoxin"/>
    <property type="match status" value="1"/>
</dbReference>
<dbReference type="Gramene" id="EFJ12301">
    <property type="protein sequence ID" value="EFJ12301"/>
    <property type="gene ID" value="SELMODRAFT_182565"/>
</dbReference>
<dbReference type="PANTHER" id="PTHR47834">
    <property type="entry name" value="THIOREDOXIN-LIKE PROTEIN CITRX, CHLOROPLASTIC"/>
    <property type="match status" value="1"/>
</dbReference>
<dbReference type="eggNOG" id="KOG0907">
    <property type="taxonomic scope" value="Eukaryota"/>
</dbReference>
<evidence type="ECO:0000256" key="8">
    <source>
        <dbReference type="ARBA" id="ARBA00023157"/>
    </source>
</evidence>
<dbReference type="EMBL" id="GL377640">
    <property type="protein sequence ID" value="EFJ12301.1"/>
    <property type="molecule type" value="Genomic_DNA"/>
</dbReference>
<dbReference type="InParanoid" id="D8RQF8"/>
<keyword evidence="6" id="KW-0249">Electron transport</keyword>
<sequence length="140" mass="15896">MLVSSSHGLDWSCIALAQKKVNARELEKLVFGSKGRLELPAVVDFYATWCGPCIPMAQALEQLAVEFSKKVQFLKVDTDEEYELAHQLQLRGLPTLLFVTKNLDRDPVVRTEGLLPLEVLRDIIEQELDVQRDKVSEIFL</sequence>